<keyword evidence="3" id="KW-1185">Reference proteome</keyword>
<protein>
    <submittedName>
        <fullName evidence="2">Uncharacterized protein</fullName>
    </submittedName>
</protein>
<gene>
    <name evidence="2" type="ORF">GCM10018785_58490</name>
</gene>
<comment type="caution">
    <text evidence="2">The sequence shown here is derived from an EMBL/GenBank/DDBJ whole genome shotgun (WGS) entry which is preliminary data.</text>
</comment>
<evidence type="ECO:0000313" key="2">
    <source>
        <dbReference type="EMBL" id="GHE82770.1"/>
    </source>
</evidence>
<dbReference type="Proteomes" id="UP000608024">
    <property type="component" value="Unassembled WGS sequence"/>
</dbReference>
<sequence>MRAGIGGACGGKALRRPPGASRAVPRQGCSGTEAWKRVTVAGHRRLRTRTATYATSTTTSGVAKSLTRLSRLCQSR</sequence>
<evidence type="ECO:0000256" key="1">
    <source>
        <dbReference type="SAM" id="MobiDB-lite"/>
    </source>
</evidence>
<feature type="region of interest" description="Disordered" evidence="1">
    <location>
        <begin position="1"/>
        <end position="28"/>
    </location>
</feature>
<evidence type="ECO:0000313" key="3">
    <source>
        <dbReference type="Proteomes" id="UP000608024"/>
    </source>
</evidence>
<reference evidence="2" key="2">
    <citation type="submission" date="2020-09" db="EMBL/GenBank/DDBJ databases">
        <authorList>
            <person name="Sun Q."/>
            <person name="Ohkuma M."/>
        </authorList>
    </citation>
    <scope>NUCLEOTIDE SEQUENCE</scope>
    <source>
        <strain evidence="2">JCM 4784</strain>
    </source>
</reference>
<dbReference type="AlphaFoldDB" id="A0A919A119"/>
<reference evidence="2" key="1">
    <citation type="journal article" date="2014" name="Int. J. Syst. Evol. Microbiol.">
        <title>Complete genome sequence of Corynebacterium casei LMG S-19264T (=DSM 44701T), isolated from a smear-ripened cheese.</title>
        <authorList>
            <consortium name="US DOE Joint Genome Institute (JGI-PGF)"/>
            <person name="Walter F."/>
            <person name="Albersmeier A."/>
            <person name="Kalinowski J."/>
            <person name="Ruckert C."/>
        </authorList>
    </citation>
    <scope>NUCLEOTIDE SEQUENCE</scope>
    <source>
        <strain evidence="2">JCM 4784</strain>
    </source>
</reference>
<proteinExistence type="predicted"/>
<feature type="compositionally biased region" description="Gly residues" evidence="1">
    <location>
        <begin position="1"/>
        <end position="10"/>
    </location>
</feature>
<name>A0A919A119_9ACTN</name>
<accession>A0A919A119</accession>
<dbReference type="EMBL" id="BNBT01000125">
    <property type="protein sequence ID" value="GHE82770.1"/>
    <property type="molecule type" value="Genomic_DNA"/>
</dbReference>
<organism evidence="2 3">
    <name type="scientific">Streptomyces longispororuber</name>
    <dbReference type="NCBI Taxonomy" id="68230"/>
    <lineage>
        <taxon>Bacteria</taxon>
        <taxon>Bacillati</taxon>
        <taxon>Actinomycetota</taxon>
        <taxon>Actinomycetes</taxon>
        <taxon>Kitasatosporales</taxon>
        <taxon>Streptomycetaceae</taxon>
        <taxon>Streptomyces</taxon>
    </lineage>
</organism>